<evidence type="ECO:0000256" key="3">
    <source>
        <dbReference type="ARBA" id="ARBA00022475"/>
    </source>
</evidence>
<feature type="transmembrane region" description="Helical" evidence="11">
    <location>
        <begin position="303"/>
        <end position="319"/>
    </location>
</feature>
<evidence type="ECO:0000256" key="4">
    <source>
        <dbReference type="ARBA" id="ARBA00022636"/>
    </source>
</evidence>
<dbReference type="GO" id="GO:0071111">
    <property type="term" value="F:cyclic-guanylate-specific phosphodiesterase activity"/>
    <property type="evidence" value="ECO:0007669"/>
    <property type="project" value="UniProtKB-EC"/>
</dbReference>
<comment type="subcellular location">
    <subcellularLocation>
        <location evidence="1">Cell membrane</location>
        <topology evidence="1">Multi-pass membrane protein</topology>
    </subcellularLocation>
</comment>
<dbReference type="Proteomes" id="UP001189616">
    <property type="component" value="Unassembled WGS sequence"/>
</dbReference>
<dbReference type="EC" id="3.1.4.52" evidence="2"/>
<name>A0ABM9JD45_9RALS</name>
<dbReference type="EMBL" id="CATYWO010000003">
    <property type="protein sequence ID" value="CAJ0790299.1"/>
    <property type="molecule type" value="Genomic_DNA"/>
</dbReference>
<evidence type="ECO:0000313" key="13">
    <source>
        <dbReference type="EMBL" id="CAJ0790299.1"/>
    </source>
</evidence>
<evidence type="ECO:0000256" key="9">
    <source>
        <dbReference type="ARBA" id="ARBA00034290"/>
    </source>
</evidence>
<keyword evidence="7 11" id="KW-1133">Transmembrane helix</keyword>
<feature type="compositionally biased region" description="Basic and acidic residues" evidence="10">
    <location>
        <begin position="26"/>
        <end position="38"/>
    </location>
</feature>
<evidence type="ECO:0000256" key="10">
    <source>
        <dbReference type="SAM" id="MobiDB-lite"/>
    </source>
</evidence>
<dbReference type="InterPro" id="IPR035919">
    <property type="entry name" value="EAL_sf"/>
</dbReference>
<dbReference type="InterPro" id="IPR001633">
    <property type="entry name" value="EAL_dom"/>
</dbReference>
<dbReference type="Pfam" id="PF12792">
    <property type="entry name" value="CSS-motif"/>
    <property type="match status" value="1"/>
</dbReference>
<feature type="region of interest" description="Disordered" evidence="10">
    <location>
        <begin position="1"/>
        <end position="48"/>
    </location>
</feature>
<dbReference type="PANTHER" id="PTHR33121">
    <property type="entry name" value="CYCLIC DI-GMP PHOSPHODIESTERASE PDEF"/>
    <property type="match status" value="1"/>
</dbReference>
<evidence type="ECO:0000259" key="12">
    <source>
        <dbReference type="PROSITE" id="PS50883"/>
    </source>
</evidence>
<reference evidence="13 14" key="1">
    <citation type="submission" date="2023-07" db="EMBL/GenBank/DDBJ databases">
        <authorList>
            <person name="Peeters C."/>
        </authorList>
    </citation>
    <scope>NUCLEOTIDE SEQUENCE [LARGE SCALE GENOMIC DNA]</scope>
    <source>
        <strain evidence="13 14">LMG 7141</strain>
    </source>
</reference>
<evidence type="ECO:0000256" key="7">
    <source>
        <dbReference type="ARBA" id="ARBA00022989"/>
    </source>
</evidence>
<keyword evidence="5 11" id="KW-0812">Transmembrane</keyword>
<dbReference type="InterPro" id="IPR024744">
    <property type="entry name" value="CSS-motif_dom"/>
</dbReference>
<gene>
    <name evidence="13" type="primary">pdeC</name>
    <name evidence="13" type="ORF">LMG7141_02346</name>
</gene>
<dbReference type="InterPro" id="IPR050706">
    <property type="entry name" value="Cyclic-di-GMP_PDE-like"/>
</dbReference>
<comment type="catalytic activity">
    <reaction evidence="9">
        <text>3',3'-c-di-GMP + H2O = 5'-phosphoguanylyl(3'-&gt;5')guanosine + H(+)</text>
        <dbReference type="Rhea" id="RHEA:24902"/>
        <dbReference type="ChEBI" id="CHEBI:15377"/>
        <dbReference type="ChEBI" id="CHEBI:15378"/>
        <dbReference type="ChEBI" id="CHEBI:58754"/>
        <dbReference type="ChEBI" id="CHEBI:58805"/>
        <dbReference type="EC" id="3.1.4.52"/>
    </reaction>
</comment>
<evidence type="ECO:0000256" key="5">
    <source>
        <dbReference type="ARBA" id="ARBA00022692"/>
    </source>
</evidence>
<feature type="domain" description="EAL" evidence="12">
    <location>
        <begin position="322"/>
        <end position="574"/>
    </location>
</feature>
<evidence type="ECO:0000256" key="11">
    <source>
        <dbReference type="SAM" id="Phobius"/>
    </source>
</evidence>
<accession>A0ABM9JD45</accession>
<dbReference type="Gene3D" id="3.20.20.450">
    <property type="entry name" value="EAL domain"/>
    <property type="match status" value="1"/>
</dbReference>
<dbReference type="SUPFAM" id="SSF141868">
    <property type="entry name" value="EAL domain-like"/>
    <property type="match status" value="1"/>
</dbReference>
<keyword evidence="14" id="KW-1185">Reference proteome</keyword>
<protein>
    <recommendedName>
        <fullName evidence="2">cyclic-guanylate-specific phosphodiesterase</fullName>
        <ecNumber evidence="2">3.1.4.52</ecNumber>
    </recommendedName>
</protein>
<evidence type="ECO:0000256" key="8">
    <source>
        <dbReference type="ARBA" id="ARBA00023136"/>
    </source>
</evidence>
<keyword evidence="4" id="KW-0973">c-di-GMP</keyword>
<proteinExistence type="predicted"/>
<evidence type="ECO:0000256" key="2">
    <source>
        <dbReference type="ARBA" id="ARBA00012282"/>
    </source>
</evidence>
<feature type="compositionally biased region" description="Basic and acidic residues" evidence="10">
    <location>
        <begin position="1"/>
        <end position="10"/>
    </location>
</feature>
<sequence length="579" mass="63192">MTPTRPRDDGGQGCSEMVCNPPNRAAWRDSVRQTEPHGETASAKPANKCDAAEPLKNFEKPPLVIALAGALLLILPVVMALVFAWNSAMLLVNSDLRATVSDVLQRSEHTGDQTEFAFSRLQASGHSPCSAEHLQLMRDLALRLEHLQAIAYVVDNRVICSSYGPGDSGIQLGPIDFVSAARTRFHMHMRFNFGQEPNLIGLERDRYLAVANRELAINTSPSTTATVMALYAIGDGRMLASHGAAKPDWFERVAPGSEKTQFKHDQLLMLRASSERQFVAAAAVPASLVYSTALGLAVRAIPIGLLCGALLAVGLYYLFRQQTSLPTAIRHALRRKEFYLEYQPVVDLRDGHIAGAEALLRWKRPDGKVIRPDLFIPVAESVGLISDITNYVLDIVERECCPALCQHPELHLAVNVAAADLVSDRLPARLRQLLRTTGISPASLLIEATERGFLDPSQSLPVIQALHNLGLRIAIDDFGTGYSNLSYLGSMSMDCLKIDKSFIDALGTDAPTNQVALHIIELAKSLGITMVAEGVEHGHQADFLRKEGVEYAQGWLFGKPMSWTQFCTTLGISDEALLG</sequence>
<keyword evidence="3" id="KW-1003">Cell membrane</keyword>
<keyword evidence="8 11" id="KW-0472">Membrane</keyword>
<dbReference type="CDD" id="cd01948">
    <property type="entry name" value="EAL"/>
    <property type="match status" value="1"/>
</dbReference>
<evidence type="ECO:0000256" key="6">
    <source>
        <dbReference type="ARBA" id="ARBA00022801"/>
    </source>
</evidence>
<comment type="caution">
    <text evidence="13">The sequence shown here is derived from an EMBL/GenBank/DDBJ whole genome shotgun (WGS) entry which is preliminary data.</text>
</comment>
<organism evidence="13 14">
    <name type="scientific">Ralstonia condita</name>
    <dbReference type="NCBI Taxonomy" id="3058600"/>
    <lineage>
        <taxon>Bacteria</taxon>
        <taxon>Pseudomonadati</taxon>
        <taxon>Pseudomonadota</taxon>
        <taxon>Betaproteobacteria</taxon>
        <taxon>Burkholderiales</taxon>
        <taxon>Burkholderiaceae</taxon>
        <taxon>Ralstonia</taxon>
    </lineage>
</organism>
<evidence type="ECO:0000313" key="14">
    <source>
        <dbReference type="Proteomes" id="UP001189616"/>
    </source>
</evidence>
<dbReference type="PANTHER" id="PTHR33121:SF60">
    <property type="entry name" value="CYCLIC DI-GMP PHOSPHODIESTERASE PDEC-RELATED"/>
    <property type="match status" value="1"/>
</dbReference>
<keyword evidence="6 13" id="KW-0378">Hydrolase</keyword>
<dbReference type="Pfam" id="PF00563">
    <property type="entry name" value="EAL"/>
    <property type="match status" value="1"/>
</dbReference>
<evidence type="ECO:0000256" key="1">
    <source>
        <dbReference type="ARBA" id="ARBA00004651"/>
    </source>
</evidence>
<dbReference type="SMART" id="SM00052">
    <property type="entry name" value="EAL"/>
    <property type="match status" value="1"/>
</dbReference>
<dbReference type="PROSITE" id="PS50883">
    <property type="entry name" value="EAL"/>
    <property type="match status" value="1"/>
</dbReference>
<feature type="transmembrane region" description="Helical" evidence="11">
    <location>
        <begin position="63"/>
        <end position="85"/>
    </location>
</feature>